<evidence type="ECO:0000313" key="2">
    <source>
        <dbReference type="EMBL" id="WKW14262.1"/>
    </source>
</evidence>
<accession>A0AA49Q6P8</accession>
<evidence type="ECO:0000313" key="1">
    <source>
        <dbReference type="EMBL" id="WKW11352.1"/>
    </source>
</evidence>
<dbReference type="RefSeq" id="WP_367887051.1">
    <property type="nucleotide sequence ID" value="NZ_CP130612.1"/>
</dbReference>
<keyword evidence="3" id="KW-1185">Reference proteome</keyword>
<dbReference type="EMBL" id="CP130613">
    <property type="protein sequence ID" value="WKW14262.1"/>
    <property type="molecule type" value="Genomic_DNA"/>
</dbReference>
<dbReference type="AlphaFoldDB" id="A0AA49Q6P8"/>
<proteinExistence type="predicted"/>
<gene>
    <name evidence="1" type="ORF">Strain138_000595</name>
    <name evidence="2" type="ORF">Strain318_000595</name>
</gene>
<dbReference type="KEGG" id="pspc:Strain318_000595"/>
<evidence type="ECO:0000313" key="3">
    <source>
        <dbReference type="Proteomes" id="UP001229955"/>
    </source>
</evidence>
<organism evidence="2 3">
    <name type="scientific">Pseudogemmatithrix spongiicola</name>
    <dbReference type="NCBI Taxonomy" id="3062599"/>
    <lineage>
        <taxon>Bacteria</taxon>
        <taxon>Pseudomonadati</taxon>
        <taxon>Gemmatimonadota</taxon>
        <taxon>Gemmatimonadia</taxon>
        <taxon>Gemmatimonadales</taxon>
        <taxon>Gemmatimonadaceae</taxon>
        <taxon>Pseudogemmatithrix</taxon>
    </lineage>
</organism>
<accession>A0AA49Q403</accession>
<dbReference type="EMBL" id="CP130612">
    <property type="protein sequence ID" value="WKW11352.1"/>
    <property type="molecule type" value="Genomic_DNA"/>
</dbReference>
<dbReference type="Proteomes" id="UP001229955">
    <property type="component" value="Chromosome"/>
</dbReference>
<name>A0AA49Q6P8_9BACT</name>
<sequence length="369" mass="39402">MSIATLRRAHRRHAIALAAVLTLGSACEFGIPVSLDFDPRSGGGPPPIAPGALFSFSSSERAVQVGDTLAIPVMDAVGAVWAVSDTSIATVTGDASGGVLRPRRVGLVRLAVQAHGRTLRRDYEVVQTLCQRGAVSAPLVVGSDSLVTLTADDCALGYHPGFGEWPQDSLGPRYPTLRAEGRRLVLTDSTLVRIDASSAEVMPLLAIMESTDWSVTMRRNPWGRAFVARMLAPGSYVLWVAGEPDHLNASIRLETREVALCSDSTATIRPLTLGSAADGSLDASDCHAAFGFAQEWWRITLPRDGLYRVAIEPTSTPNNPSLQVFRRGGFLGVLPSFWAAGDYVVEASSLSDVSYRIRVIACVSETICP</sequence>
<dbReference type="PROSITE" id="PS51257">
    <property type="entry name" value="PROKAR_LIPOPROTEIN"/>
    <property type="match status" value="1"/>
</dbReference>
<reference evidence="2" key="1">
    <citation type="submission" date="2023-07" db="EMBL/GenBank/DDBJ databases">
        <authorList>
            <person name="Haufschild T."/>
            <person name="Kallscheuer N."/>
            <person name="Hammer J."/>
            <person name="Kohn T."/>
            <person name="Kabuu M."/>
            <person name="Jogler M."/>
            <person name="Wohfarth N."/>
            <person name="Heuer A."/>
            <person name="Rohde M."/>
            <person name="van Teeseling M.C.F."/>
            <person name="Jogler C."/>
        </authorList>
    </citation>
    <scope>NUCLEOTIDE SEQUENCE</scope>
    <source>
        <strain evidence="1">Strain 138</strain>
        <strain evidence="2">Strain 318</strain>
    </source>
</reference>
<protein>
    <submittedName>
        <fullName evidence="2">Uncharacterized protein</fullName>
    </submittedName>
</protein>